<dbReference type="PROSITE" id="PS00518">
    <property type="entry name" value="ZF_RING_1"/>
    <property type="match status" value="1"/>
</dbReference>
<dbReference type="InterPro" id="IPR027370">
    <property type="entry name" value="Znf-RING_euk"/>
</dbReference>
<accession>A0ABD3VSW4</accession>
<keyword evidence="10" id="KW-1185">Reference proteome</keyword>
<dbReference type="SUPFAM" id="SSF63829">
    <property type="entry name" value="Calcium-dependent phosphotriesterase"/>
    <property type="match status" value="1"/>
</dbReference>
<dbReference type="SMART" id="SM00184">
    <property type="entry name" value="RING"/>
    <property type="match status" value="1"/>
</dbReference>
<dbReference type="Gene3D" id="3.30.160.60">
    <property type="entry name" value="Classic Zinc Finger"/>
    <property type="match status" value="1"/>
</dbReference>
<dbReference type="InterPro" id="IPR011042">
    <property type="entry name" value="6-blade_b-propeller_TolB-like"/>
</dbReference>
<dbReference type="InterPro" id="IPR000315">
    <property type="entry name" value="Znf_B-box"/>
</dbReference>
<dbReference type="Pfam" id="PF13445">
    <property type="entry name" value="zf-RING_UBOX"/>
    <property type="match status" value="1"/>
</dbReference>
<dbReference type="PROSITE" id="PS50119">
    <property type="entry name" value="ZF_BBOX"/>
    <property type="match status" value="2"/>
</dbReference>
<dbReference type="Gene3D" id="3.30.40.10">
    <property type="entry name" value="Zinc/RING finger domain, C3HC4 (zinc finger)"/>
    <property type="match status" value="1"/>
</dbReference>
<feature type="domain" description="B box-type" evidence="8">
    <location>
        <begin position="148"/>
        <end position="190"/>
    </location>
</feature>
<evidence type="ECO:0000313" key="9">
    <source>
        <dbReference type="EMBL" id="KAL3864694.1"/>
    </source>
</evidence>
<evidence type="ECO:0000259" key="7">
    <source>
        <dbReference type="PROSITE" id="PS50089"/>
    </source>
</evidence>
<feature type="coiled-coil region" evidence="6">
    <location>
        <begin position="203"/>
        <end position="255"/>
    </location>
</feature>
<dbReference type="Gene3D" id="2.120.10.30">
    <property type="entry name" value="TolB, C-terminal domain"/>
    <property type="match status" value="1"/>
</dbReference>
<organism evidence="9 10">
    <name type="scientific">Sinanodonta woodiana</name>
    <name type="common">Chinese pond mussel</name>
    <name type="synonym">Anodonta woodiana</name>
    <dbReference type="NCBI Taxonomy" id="1069815"/>
    <lineage>
        <taxon>Eukaryota</taxon>
        <taxon>Metazoa</taxon>
        <taxon>Spiralia</taxon>
        <taxon>Lophotrochozoa</taxon>
        <taxon>Mollusca</taxon>
        <taxon>Bivalvia</taxon>
        <taxon>Autobranchia</taxon>
        <taxon>Heteroconchia</taxon>
        <taxon>Palaeoheterodonta</taxon>
        <taxon>Unionida</taxon>
        <taxon>Unionoidea</taxon>
        <taxon>Unionidae</taxon>
        <taxon>Unioninae</taxon>
        <taxon>Sinanodonta</taxon>
    </lineage>
</organism>
<keyword evidence="2" id="KW-0479">Metal-binding</keyword>
<reference evidence="9 10" key="1">
    <citation type="submission" date="2024-11" db="EMBL/GenBank/DDBJ databases">
        <title>Chromosome-level genome assembly of the freshwater bivalve Anodonta woodiana.</title>
        <authorList>
            <person name="Chen X."/>
        </authorList>
    </citation>
    <scope>NUCLEOTIDE SEQUENCE [LARGE SCALE GENOMIC DNA]</scope>
    <source>
        <strain evidence="9">MN2024</strain>
        <tissue evidence="9">Gills</tissue>
    </source>
</reference>
<keyword evidence="1" id="KW-0597">Phosphoprotein</keyword>
<evidence type="ECO:0000256" key="3">
    <source>
        <dbReference type="ARBA" id="ARBA00022771"/>
    </source>
</evidence>
<evidence type="ECO:0000256" key="2">
    <source>
        <dbReference type="ARBA" id="ARBA00022723"/>
    </source>
</evidence>
<dbReference type="InterPro" id="IPR017907">
    <property type="entry name" value="Znf_RING_CS"/>
</dbReference>
<gene>
    <name evidence="9" type="ORF">ACJMK2_006354</name>
</gene>
<dbReference type="PROSITE" id="PS50089">
    <property type="entry name" value="ZF_RING_2"/>
    <property type="match status" value="1"/>
</dbReference>
<evidence type="ECO:0000256" key="5">
    <source>
        <dbReference type="PROSITE-ProRule" id="PRU00024"/>
    </source>
</evidence>
<dbReference type="Proteomes" id="UP001634394">
    <property type="component" value="Unassembled WGS sequence"/>
</dbReference>
<feature type="domain" description="B box-type" evidence="8">
    <location>
        <begin position="85"/>
        <end position="135"/>
    </location>
</feature>
<keyword evidence="6" id="KW-0175">Coiled coil</keyword>
<dbReference type="EMBL" id="JBJQND010000010">
    <property type="protein sequence ID" value="KAL3864694.1"/>
    <property type="molecule type" value="Genomic_DNA"/>
</dbReference>
<evidence type="ECO:0000259" key="8">
    <source>
        <dbReference type="PROSITE" id="PS50119"/>
    </source>
</evidence>
<proteinExistence type="predicted"/>
<evidence type="ECO:0008006" key="11">
    <source>
        <dbReference type="Google" id="ProtNLM"/>
    </source>
</evidence>
<dbReference type="AlphaFoldDB" id="A0ABD3VSW4"/>
<dbReference type="InterPro" id="IPR013083">
    <property type="entry name" value="Znf_RING/FYVE/PHD"/>
</dbReference>
<keyword evidence="3 5" id="KW-0863">Zinc-finger</keyword>
<protein>
    <recommendedName>
        <fullName evidence="11">TRIM56</fullName>
    </recommendedName>
</protein>
<evidence type="ECO:0000256" key="1">
    <source>
        <dbReference type="ARBA" id="ARBA00022553"/>
    </source>
</evidence>
<evidence type="ECO:0000256" key="4">
    <source>
        <dbReference type="ARBA" id="ARBA00022833"/>
    </source>
</evidence>
<dbReference type="SUPFAM" id="SSF57850">
    <property type="entry name" value="RING/U-box"/>
    <property type="match status" value="1"/>
</dbReference>
<sequence length="644" mass="72912">MDTKVDTTFSTQDLECPICLEQFQSPKSLPCLHSFCLRCLRSHITDSVTQTENSVRFSCPVCRSEVQVPEPGKPCTEWADITTVKDQQRCDSCAYAGTASPARNFCVICKEHLCEDCTTFHQKTKALRDHTIVKIEAVSQIGDLAAQFPEVKCSLHSNEEMKFFCKDHGCLTCSTCTIIYHRACKEILELKAHSKELLEKFPIAGIRTKLHNLETRLKKVSEEREIGIGQVKSRVDHLTDEIREVRQKINALFDEMEAEVKLEGNRIYKEMSIKLHDEQQQCKSLLAVVKNSQILLNTIDKLDSQSQIIGIVIRLWEQIEHYTLTVDQYTKDITVGSVKLELDKYLVKLSDSKWRDLATVTFVDTKMVPQKKKHGNIKIELAQVVELEVKNYKQDSVFLAAYLTNDNIIVAACSDCKSKICIFGPSFDQVSECAMTSSPAAVCKVGNNKFAVALPFEKKILLFTCNHLIIQTDEFKTRLSCCGLAVLNNGDIAVTYMSIRYLYMAILSITGIEQKCFRIDECKKPKYIANITIDMANTVAYITCHDNDTLYFVGLEGGVRKKYKSPLLKGIDGLTIDREGNIYVVGTNSHNIHQLSPQGNLLQIITENIPQFPIGICFNEHQDKFILTVCVKDNNPRCCIFQFK</sequence>
<keyword evidence="4" id="KW-0862">Zinc</keyword>
<dbReference type="InterPro" id="IPR001841">
    <property type="entry name" value="Znf_RING"/>
</dbReference>
<dbReference type="SUPFAM" id="SSF57845">
    <property type="entry name" value="B-box zinc-binding domain"/>
    <property type="match status" value="1"/>
</dbReference>
<feature type="domain" description="RING-type" evidence="7">
    <location>
        <begin position="16"/>
        <end position="63"/>
    </location>
</feature>
<dbReference type="SMART" id="SM00336">
    <property type="entry name" value="BBOX"/>
    <property type="match status" value="2"/>
</dbReference>
<dbReference type="GO" id="GO:0008270">
    <property type="term" value="F:zinc ion binding"/>
    <property type="evidence" value="ECO:0007669"/>
    <property type="project" value="UniProtKB-KW"/>
</dbReference>
<dbReference type="InterPro" id="IPR047153">
    <property type="entry name" value="TRIM45/56/19-like"/>
</dbReference>
<evidence type="ECO:0000313" key="10">
    <source>
        <dbReference type="Proteomes" id="UP001634394"/>
    </source>
</evidence>
<dbReference type="PANTHER" id="PTHR25462:SF296">
    <property type="entry name" value="MEIOTIC P26, ISOFORM F"/>
    <property type="match status" value="1"/>
</dbReference>
<dbReference type="PANTHER" id="PTHR25462">
    <property type="entry name" value="BONUS, ISOFORM C-RELATED"/>
    <property type="match status" value="1"/>
</dbReference>
<name>A0ABD3VSW4_SINWO</name>
<evidence type="ECO:0000256" key="6">
    <source>
        <dbReference type="SAM" id="Coils"/>
    </source>
</evidence>
<comment type="caution">
    <text evidence="9">The sequence shown here is derived from an EMBL/GenBank/DDBJ whole genome shotgun (WGS) entry which is preliminary data.</text>
</comment>